<feature type="chain" id="PRO_5016285648" description="Signal peptidase I" evidence="1">
    <location>
        <begin position="23"/>
        <end position="160"/>
    </location>
</feature>
<keyword evidence="1" id="KW-0732">Signal</keyword>
<reference evidence="2 3" key="1">
    <citation type="submission" date="2018-05" db="EMBL/GenBank/DDBJ databases">
        <title>Coraliomargarita sinensis sp. nov., isolated from a marine solar saltern.</title>
        <authorList>
            <person name="Zhou L.Y."/>
        </authorList>
    </citation>
    <scope>NUCLEOTIDE SEQUENCE [LARGE SCALE GENOMIC DNA]</scope>
    <source>
        <strain evidence="2 3">WN38</strain>
    </source>
</reference>
<dbReference type="AlphaFoldDB" id="A0A317ZMD3"/>
<dbReference type="InParanoid" id="A0A317ZMD3"/>
<proteinExistence type="predicted"/>
<gene>
    <name evidence="2" type="ORF">DDZ13_00620</name>
</gene>
<accession>A0A317ZMD3</accession>
<dbReference type="Proteomes" id="UP000247099">
    <property type="component" value="Unassembled WGS sequence"/>
</dbReference>
<dbReference type="OrthoDB" id="197290at2"/>
<keyword evidence="3" id="KW-1185">Reference proteome</keyword>
<evidence type="ECO:0000256" key="1">
    <source>
        <dbReference type="SAM" id="SignalP"/>
    </source>
</evidence>
<feature type="signal peptide" evidence="1">
    <location>
        <begin position="1"/>
        <end position="22"/>
    </location>
</feature>
<comment type="caution">
    <text evidence="2">The sequence shown here is derived from an EMBL/GenBank/DDBJ whole genome shotgun (WGS) entry which is preliminary data.</text>
</comment>
<name>A0A317ZMD3_9BACT</name>
<sequence>MKTTALLAILLTSIVAALTANAAPKSSAPFEKALKDAEMVASLNPAWSVHRTSGRSMGEFFGDNSLILVQEAASLADIRVGMMIVYRSASGELISHKVVSHNGTSVETMGVANWKADPEPVTADMVVGTVFGVFHSAGAPAGPVYASNGSVLPTTLCKTY</sequence>
<protein>
    <recommendedName>
        <fullName evidence="4">Signal peptidase I</fullName>
    </recommendedName>
</protein>
<evidence type="ECO:0000313" key="3">
    <source>
        <dbReference type="Proteomes" id="UP000247099"/>
    </source>
</evidence>
<evidence type="ECO:0000313" key="2">
    <source>
        <dbReference type="EMBL" id="PXA05403.1"/>
    </source>
</evidence>
<dbReference type="EMBL" id="QHJQ01000001">
    <property type="protein sequence ID" value="PXA05403.1"/>
    <property type="molecule type" value="Genomic_DNA"/>
</dbReference>
<dbReference type="RefSeq" id="WP_110129483.1">
    <property type="nucleotide sequence ID" value="NZ_QHJQ01000001.1"/>
</dbReference>
<organism evidence="2 3">
    <name type="scientific">Coraliomargarita sinensis</name>
    <dbReference type="NCBI Taxonomy" id="2174842"/>
    <lineage>
        <taxon>Bacteria</taxon>
        <taxon>Pseudomonadati</taxon>
        <taxon>Verrucomicrobiota</taxon>
        <taxon>Opitutia</taxon>
        <taxon>Puniceicoccales</taxon>
        <taxon>Coraliomargaritaceae</taxon>
        <taxon>Coraliomargarita</taxon>
    </lineage>
</organism>
<evidence type="ECO:0008006" key="4">
    <source>
        <dbReference type="Google" id="ProtNLM"/>
    </source>
</evidence>